<evidence type="ECO:0000313" key="3">
    <source>
        <dbReference type="Proteomes" id="UP001237642"/>
    </source>
</evidence>
<name>A0AAD8NEP3_9APIA</name>
<dbReference type="SUPFAM" id="SSF51735">
    <property type="entry name" value="NAD(P)-binding Rossmann-fold domains"/>
    <property type="match status" value="1"/>
</dbReference>
<proteinExistence type="predicted"/>
<accession>A0AAD8NEP3</accession>
<organism evidence="2 3">
    <name type="scientific">Heracleum sosnowskyi</name>
    <dbReference type="NCBI Taxonomy" id="360622"/>
    <lineage>
        <taxon>Eukaryota</taxon>
        <taxon>Viridiplantae</taxon>
        <taxon>Streptophyta</taxon>
        <taxon>Embryophyta</taxon>
        <taxon>Tracheophyta</taxon>
        <taxon>Spermatophyta</taxon>
        <taxon>Magnoliopsida</taxon>
        <taxon>eudicotyledons</taxon>
        <taxon>Gunneridae</taxon>
        <taxon>Pentapetalae</taxon>
        <taxon>asterids</taxon>
        <taxon>campanulids</taxon>
        <taxon>Apiales</taxon>
        <taxon>Apiaceae</taxon>
        <taxon>Apioideae</taxon>
        <taxon>apioid superclade</taxon>
        <taxon>Tordylieae</taxon>
        <taxon>Tordyliinae</taxon>
        <taxon>Heracleum</taxon>
    </lineage>
</organism>
<dbReference type="AlphaFoldDB" id="A0AAD8NEP3"/>
<reference evidence="2" key="1">
    <citation type="submission" date="2023-02" db="EMBL/GenBank/DDBJ databases">
        <title>Genome of toxic invasive species Heracleum sosnowskyi carries increased number of genes despite the absence of recent whole-genome duplications.</title>
        <authorList>
            <person name="Schelkunov M."/>
            <person name="Shtratnikova V."/>
            <person name="Makarenko M."/>
            <person name="Klepikova A."/>
            <person name="Omelchenko D."/>
            <person name="Novikova G."/>
            <person name="Obukhova E."/>
            <person name="Bogdanov V."/>
            <person name="Penin A."/>
            <person name="Logacheva M."/>
        </authorList>
    </citation>
    <scope>NUCLEOTIDE SEQUENCE</scope>
    <source>
        <strain evidence="2">Hsosn_3</strain>
        <tissue evidence="2">Leaf</tissue>
    </source>
</reference>
<dbReference type="InterPro" id="IPR036291">
    <property type="entry name" value="NAD(P)-bd_dom_sf"/>
</dbReference>
<sequence length="112" mass="12259">MAPELAVMTASKSTFYLWKAIVESEDVKKSPFVNSDKIVKKSAILVSNTSSISITRLAAATGRPQQVICMHLMNPLPVMKLVEIVRGENTSENTFNVTKALAERFGKTVICS</sequence>
<dbReference type="Proteomes" id="UP001237642">
    <property type="component" value="Unassembled WGS sequence"/>
</dbReference>
<dbReference type="InterPro" id="IPR006176">
    <property type="entry name" value="3-OHacyl-CoA_DH_NAD-bd"/>
</dbReference>
<protein>
    <recommendedName>
        <fullName evidence="1">3-hydroxyacyl-CoA dehydrogenase NAD binding domain-containing protein</fullName>
    </recommendedName>
</protein>
<dbReference type="GO" id="GO:0006631">
    <property type="term" value="P:fatty acid metabolic process"/>
    <property type="evidence" value="ECO:0007669"/>
    <property type="project" value="InterPro"/>
</dbReference>
<keyword evidence="3" id="KW-1185">Reference proteome</keyword>
<dbReference type="EMBL" id="JAUIZM010000001">
    <property type="protein sequence ID" value="KAK1405138.1"/>
    <property type="molecule type" value="Genomic_DNA"/>
</dbReference>
<gene>
    <name evidence="2" type="ORF">POM88_004743</name>
</gene>
<evidence type="ECO:0000313" key="2">
    <source>
        <dbReference type="EMBL" id="KAK1405138.1"/>
    </source>
</evidence>
<comment type="caution">
    <text evidence="2">The sequence shown here is derived from an EMBL/GenBank/DDBJ whole genome shotgun (WGS) entry which is preliminary data.</text>
</comment>
<reference evidence="2" key="2">
    <citation type="submission" date="2023-05" db="EMBL/GenBank/DDBJ databases">
        <authorList>
            <person name="Schelkunov M.I."/>
        </authorList>
    </citation>
    <scope>NUCLEOTIDE SEQUENCE</scope>
    <source>
        <strain evidence="2">Hsosn_3</strain>
        <tissue evidence="2">Leaf</tissue>
    </source>
</reference>
<feature type="domain" description="3-hydroxyacyl-CoA dehydrogenase NAD binding" evidence="1">
    <location>
        <begin position="19"/>
        <end position="111"/>
    </location>
</feature>
<dbReference type="GO" id="GO:0070403">
    <property type="term" value="F:NAD+ binding"/>
    <property type="evidence" value="ECO:0007669"/>
    <property type="project" value="InterPro"/>
</dbReference>
<dbReference type="PANTHER" id="PTHR48075:SF5">
    <property type="entry name" value="3-HYDROXYBUTYRYL-COA DEHYDROGENASE"/>
    <property type="match status" value="1"/>
</dbReference>
<dbReference type="PANTHER" id="PTHR48075">
    <property type="entry name" value="3-HYDROXYACYL-COA DEHYDROGENASE FAMILY PROTEIN"/>
    <property type="match status" value="1"/>
</dbReference>
<dbReference type="GO" id="GO:0016491">
    <property type="term" value="F:oxidoreductase activity"/>
    <property type="evidence" value="ECO:0007669"/>
    <property type="project" value="TreeGrafter"/>
</dbReference>
<evidence type="ECO:0000259" key="1">
    <source>
        <dbReference type="Pfam" id="PF02737"/>
    </source>
</evidence>
<dbReference type="Gene3D" id="3.40.50.720">
    <property type="entry name" value="NAD(P)-binding Rossmann-like Domain"/>
    <property type="match status" value="1"/>
</dbReference>
<dbReference type="Pfam" id="PF02737">
    <property type="entry name" value="3HCDH_N"/>
    <property type="match status" value="1"/>
</dbReference>